<keyword evidence="4" id="KW-0560">Oxidoreductase</keyword>
<evidence type="ECO:0000256" key="1">
    <source>
        <dbReference type="ARBA" id="ARBA00009183"/>
    </source>
</evidence>
<gene>
    <name evidence="6" type="ORF">QBC46DRAFT_450730</name>
</gene>
<evidence type="ECO:0000256" key="4">
    <source>
        <dbReference type="ARBA" id="ARBA00023002"/>
    </source>
</evidence>
<dbReference type="Proteomes" id="UP001303473">
    <property type="component" value="Unassembled WGS sequence"/>
</dbReference>
<dbReference type="InterPro" id="IPR020946">
    <property type="entry name" value="Flavin_mOase-like"/>
</dbReference>
<dbReference type="InterPro" id="IPR050346">
    <property type="entry name" value="FMO-like"/>
</dbReference>
<dbReference type="Pfam" id="PF00743">
    <property type="entry name" value="FMO-like"/>
    <property type="match status" value="1"/>
</dbReference>
<feature type="transmembrane region" description="Helical" evidence="5">
    <location>
        <begin position="442"/>
        <end position="465"/>
    </location>
</feature>
<dbReference type="EMBL" id="MU853818">
    <property type="protein sequence ID" value="KAK3939040.1"/>
    <property type="molecule type" value="Genomic_DNA"/>
</dbReference>
<accession>A0AAN6N4I8</accession>
<keyword evidence="5" id="KW-0812">Transmembrane</keyword>
<dbReference type="SUPFAM" id="SSF51905">
    <property type="entry name" value="FAD/NAD(P)-binding domain"/>
    <property type="match status" value="1"/>
</dbReference>
<keyword evidence="5" id="KW-1133">Transmembrane helix</keyword>
<evidence type="ECO:0000256" key="5">
    <source>
        <dbReference type="SAM" id="Phobius"/>
    </source>
</evidence>
<keyword evidence="7" id="KW-1185">Reference proteome</keyword>
<keyword evidence="3" id="KW-0274">FAD</keyword>
<evidence type="ECO:0000313" key="6">
    <source>
        <dbReference type="EMBL" id="KAK3939040.1"/>
    </source>
</evidence>
<evidence type="ECO:0000256" key="2">
    <source>
        <dbReference type="ARBA" id="ARBA00022630"/>
    </source>
</evidence>
<reference evidence="7" key="1">
    <citation type="journal article" date="2023" name="Mol. Phylogenet. Evol.">
        <title>Genome-scale phylogeny and comparative genomics of the fungal order Sordariales.</title>
        <authorList>
            <person name="Hensen N."/>
            <person name="Bonometti L."/>
            <person name="Westerberg I."/>
            <person name="Brannstrom I.O."/>
            <person name="Guillou S."/>
            <person name="Cros-Aarteil S."/>
            <person name="Calhoun S."/>
            <person name="Haridas S."/>
            <person name="Kuo A."/>
            <person name="Mondo S."/>
            <person name="Pangilinan J."/>
            <person name="Riley R."/>
            <person name="LaButti K."/>
            <person name="Andreopoulos B."/>
            <person name="Lipzen A."/>
            <person name="Chen C."/>
            <person name="Yan M."/>
            <person name="Daum C."/>
            <person name="Ng V."/>
            <person name="Clum A."/>
            <person name="Steindorff A."/>
            <person name="Ohm R.A."/>
            <person name="Martin F."/>
            <person name="Silar P."/>
            <person name="Natvig D.O."/>
            <person name="Lalanne C."/>
            <person name="Gautier V."/>
            <person name="Ament-Velasquez S.L."/>
            <person name="Kruys A."/>
            <person name="Hutchinson M.I."/>
            <person name="Powell A.J."/>
            <person name="Barry K."/>
            <person name="Miller A.N."/>
            <person name="Grigoriev I.V."/>
            <person name="Debuchy R."/>
            <person name="Gladieux P."/>
            <person name="Hiltunen Thoren M."/>
            <person name="Johannesson H."/>
        </authorList>
    </citation>
    <scope>NUCLEOTIDE SEQUENCE [LARGE SCALE GENOMIC DNA]</scope>
    <source>
        <strain evidence="7">CBS 340.73</strain>
    </source>
</reference>
<protein>
    <recommendedName>
        <fullName evidence="8">Monooxygenase</fullName>
    </recommendedName>
</protein>
<keyword evidence="5" id="KW-0472">Membrane</keyword>
<dbReference type="GO" id="GO:0004499">
    <property type="term" value="F:N,N-dimethylaniline monooxygenase activity"/>
    <property type="evidence" value="ECO:0007669"/>
    <property type="project" value="InterPro"/>
</dbReference>
<dbReference type="InterPro" id="IPR036188">
    <property type="entry name" value="FAD/NAD-bd_sf"/>
</dbReference>
<proteinExistence type="inferred from homology"/>
<organism evidence="6 7">
    <name type="scientific">Diplogelasinospora grovesii</name>
    <dbReference type="NCBI Taxonomy" id="303347"/>
    <lineage>
        <taxon>Eukaryota</taxon>
        <taxon>Fungi</taxon>
        <taxon>Dikarya</taxon>
        <taxon>Ascomycota</taxon>
        <taxon>Pezizomycotina</taxon>
        <taxon>Sordariomycetes</taxon>
        <taxon>Sordariomycetidae</taxon>
        <taxon>Sordariales</taxon>
        <taxon>Diplogelasinosporaceae</taxon>
        <taxon>Diplogelasinospora</taxon>
    </lineage>
</organism>
<dbReference type="PRINTS" id="PR00469">
    <property type="entry name" value="PNDRDTASEII"/>
</dbReference>
<comment type="similarity">
    <text evidence="1">Belongs to the FMO family.</text>
</comment>
<dbReference type="Gene3D" id="3.50.50.60">
    <property type="entry name" value="FAD/NAD(P)-binding domain"/>
    <property type="match status" value="1"/>
</dbReference>
<feature type="transmembrane region" description="Helical" evidence="5">
    <location>
        <begin position="477"/>
        <end position="494"/>
    </location>
</feature>
<sequence>MGSQSRIYSPLLHPLLFLYQFIQWLMDKILSPNPPNPSTRLGRPKVAVIGAGITGVTSAAHCIGHGFDVVIFEAGSEENVGGIWSRVNNTSSLQIHSLMYRFHPSVQWERGYPDRQQIISQVRQLWKRYGLEERTKFNVKVDKVYQDHMGRWIINNPANGRFDGVIAAIGTCGEPKVPKMPGMDTFKGEICHSSNLTGKDAKGKTMIIIGGGASAVEALEFAAEEEADKIYILARSDKWIIPRNPIWNMLLAMNIFGQETLFSWIPELLLRKLFYRDLEDLAPAANGKGLFTDTPMVNSDVMHKLRSGKAEWVRCDIEEFTEKGVRVNRRAKGVPAGGQGHEQTIEGDIVVMATGYKRPELKFLPESCFEPKPYEPPNWYLQTFPPNHPSISCINCTYMNAIGTVGNWHIGIYTRILLMFLVDPLTRPSPFWMRRWIDMTRLIKFTSPVGAFDFFTYLELVWWFMFCIAFNPFRWKWVFFVFFGLGFVLPENVVQIENKIRNGLGFNRDQSSDVGSSF</sequence>
<evidence type="ECO:0000313" key="7">
    <source>
        <dbReference type="Proteomes" id="UP001303473"/>
    </source>
</evidence>
<dbReference type="AlphaFoldDB" id="A0AAN6N4I8"/>
<dbReference type="PANTHER" id="PTHR23023">
    <property type="entry name" value="DIMETHYLANILINE MONOOXYGENASE"/>
    <property type="match status" value="1"/>
</dbReference>
<evidence type="ECO:0000256" key="3">
    <source>
        <dbReference type="ARBA" id="ARBA00022827"/>
    </source>
</evidence>
<dbReference type="GO" id="GO:0050661">
    <property type="term" value="F:NADP binding"/>
    <property type="evidence" value="ECO:0007669"/>
    <property type="project" value="InterPro"/>
</dbReference>
<dbReference type="GO" id="GO:0050660">
    <property type="term" value="F:flavin adenine dinucleotide binding"/>
    <property type="evidence" value="ECO:0007669"/>
    <property type="project" value="InterPro"/>
</dbReference>
<name>A0AAN6N4I8_9PEZI</name>
<keyword evidence="2" id="KW-0285">Flavoprotein</keyword>
<comment type="caution">
    <text evidence="6">The sequence shown here is derived from an EMBL/GenBank/DDBJ whole genome shotgun (WGS) entry which is preliminary data.</text>
</comment>
<evidence type="ECO:0008006" key="8">
    <source>
        <dbReference type="Google" id="ProtNLM"/>
    </source>
</evidence>